<dbReference type="GO" id="GO:0004930">
    <property type="term" value="F:G protein-coupled receptor activity"/>
    <property type="evidence" value="ECO:0007669"/>
    <property type="project" value="InterPro"/>
</dbReference>
<dbReference type="RefSeq" id="XP_003723284.2">
    <property type="nucleotide sequence ID" value="XM_003723236.3"/>
</dbReference>
<evidence type="ECO:0000256" key="3">
    <source>
        <dbReference type="ARBA" id="ARBA00022989"/>
    </source>
</evidence>
<protein>
    <submittedName>
        <fullName evidence="11">Uncharacterized protein</fullName>
    </submittedName>
</protein>
<feature type="chain" id="PRO_5029601489" evidence="8">
    <location>
        <begin position="23"/>
        <end position="1082"/>
    </location>
</feature>
<dbReference type="GO" id="GO:0007166">
    <property type="term" value="P:cell surface receptor signaling pathway"/>
    <property type="evidence" value="ECO:0007669"/>
    <property type="project" value="InterPro"/>
</dbReference>
<feature type="transmembrane region" description="Helical" evidence="7">
    <location>
        <begin position="796"/>
        <end position="821"/>
    </location>
</feature>
<keyword evidence="2 7" id="KW-0812">Transmembrane</keyword>
<feature type="transmembrane region" description="Helical" evidence="7">
    <location>
        <begin position="922"/>
        <end position="942"/>
    </location>
</feature>
<dbReference type="PROSITE" id="PS50958">
    <property type="entry name" value="SMB_2"/>
    <property type="match status" value="1"/>
</dbReference>
<feature type="domain" description="SMB" evidence="10">
    <location>
        <begin position="38"/>
        <end position="82"/>
    </location>
</feature>
<evidence type="ECO:0000256" key="2">
    <source>
        <dbReference type="ARBA" id="ARBA00022692"/>
    </source>
</evidence>
<feature type="domain" description="G-protein coupled receptors family 2 profile 2" evidence="9">
    <location>
        <begin position="687"/>
        <end position="944"/>
    </location>
</feature>
<dbReference type="AlphaFoldDB" id="A0A7M7LKZ4"/>
<feature type="region of interest" description="Disordered" evidence="6">
    <location>
        <begin position="297"/>
        <end position="330"/>
    </location>
</feature>
<dbReference type="OrthoDB" id="6134459at2759"/>
<dbReference type="InterPro" id="IPR053231">
    <property type="entry name" value="GPCR_LN-TM7"/>
</dbReference>
<organism evidence="11 12">
    <name type="scientific">Strongylocentrotus purpuratus</name>
    <name type="common">Purple sea urchin</name>
    <dbReference type="NCBI Taxonomy" id="7668"/>
    <lineage>
        <taxon>Eukaryota</taxon>
        <taxon>Metazoa</taxon>
        <taxon>Echinodermata</taxon>
        <taxon>Eleutherozoa</taxon>
        <taxon>Echinozoa</taxon>
        <taxon>Echinoidea</taxon>
        <taxon>Euechinoidea</taxon>
        <taxon>Echinacea</taxon>
        <taxon>Camarodonta</taxon>
        <taxon>Echinidea</taxon>
        <taxon>Strongylocentrotidae</taxon>
        <taxon>Strongylocentrotus</taxon>
    </lineage>
</organism>
<feature type="compositionally biased region" description="Polar residues" evidence="6">
    <location>
        <begin position="982"/>
        <end position="997"/>
    </location>
</feature>
<comment type="subcellular location">
    <subcellularLocation>
        <location evidence="1">Membrane</location>
        <topology evidence="1">Multi-pass membrane protein</topology>
    </subcellularLocation>
</comment>
<dbReference type="Gene3D" id="4.10.410.20">
    <property type="match status" value="1"/>
</dbReference>
<evidence type="ECO:0000259" key="9">
    <source>
        <dbReference type="PROSITE" id="PS50261"/>
    </source>
</evidence>
<accession>A0A7M7LKZ4</accession>
<dbReference type="PANTHER" id="PTHR45902">
    <property type="entry name" value="LATROPHILIN RECEPTOR-LIKE PROTEIN A"/>
    <property type="match status" value="1"/>
</dbReference>
<dbReference type="InParanoid" id="A0A7M7LKZ4"/>
<dbReference type="GO" id="GO:0016020">
    <property type="term" value="C:membrane"/>
    <property type="evidence" value="ECO:0007669"/>
    <property type="project" value="UniProtKB-SubCell"/>
</dbReference>
<dbReference type="InterPro" id="IPR036024">
    <property type="entry name" value="Somatomedin_B-like_dom_sf"/>
</dbReference>
<dbReference type="Gene3D" id="1.20.1070.10">
    <property type="entry name" value="Rhodopsin 7-helix transmembrane proteins"/>
    <property type="match status" value="1"/>
</dbReference>
<feature type="transmembrane region" description="Helical" evidence="7">
    <location>
        <begin position="895"/>
        <end position="916"/>
    </location>
</feature>
<evidence type="ECO:0000256" key="7">
    <source>
        <dbReference type="SAM" id="Phobius"/>
    </source>
</evidence>
<dbReference type="PROSITE" id="PS00524">
    <property type="entry name" value="SMB_1"/>
    <property type="match status" value="1"/>
</dbReference>
<dbReference type="CDD" id="cd15039">
    <property type="entry name" value="7tmB3_Methuselah-like"/>
    <property type="match status" value="1"/>
</dbReference>
<evidence type="ECO:0000256" key="5">
    <source>
        <dbReference type="ARBA" id="ARBA00023157"/>
    </source>
</evidence>
<feature type="region of interest" description="Disordered" evidence="6">
    <location>
        <begin position="982"/>
        <end position="1082"/>
    </location>
</feature>
<keyword evidence="4 7" id="KW-0472">Membrane</keyword>
<dbReference type="PANTHER" id="PTHR45902:SF1">
    <property type="entry name" value="LATROPHILIN RECEPTOR-LIKE PROTEIN A"/>
    <property type="match status" value="1"/>
</dbReference>
<keyword evidence="12" id="KW-1185">Reference proteome</keyword>
<dbReference type="KEGG" id="spu:100893670"/>
<feature type="compositionally biased region" description="Polar residues" evidence="6">
    <location>
        <begin position="1012"/>
        <end position="1024"/>
    </location>
</feature>
<reference evidence="12" key="1">
    <citation type="submission" date="2015-02" db="EMBL/GenBank/DDBJ databases">
        <title>Genome sequencing for Strongylocentrotus purpuratus.</title>
        <authorList>
            <person name="Murali S."/>
            <person name="Liu Y."/>
            <person name="Vee V."/>
            <person name="English A."/>
            <person name="Wang M."/>
            <person name="Skinner E."/>
            <person name="Han Y."/>
            <person name="Muzny D.M."/>
            <person name="Worley K.C."/>
            <person name="Gibbs R.A."/>
        </authorList>
    </citation>
    <scope>NUCLEOTIDE SEQUENCE</scope>
</reference>
<evidence type="ECO:0000313" key="12">
    <source>
        <dbReference type="Proteomes" id="UP000007110"/>
    </source>
</evidence>
<proteinExistence type="predicted"/>
<dbReference type="PROSITE" id="PS50261">
    <property type="entry name" value="G_PROTEIN_RECEP_F2_4"/>
    <property type="match status" value="1"/>
</dbReference>
<sequence length="1082" mass="119553">MKAAWAFVWIFLDYLTQTSVVGQTTMISSDNRTFEVCTSSTCDSTGCGNPFGVPVQTCSCDYGCEYFGDCCIDYIFHCKQATPDESWTSVENTPDTFEDATRLLDTSQVTCVTLPQETDHYWMVSSCPKTWENDLVKSRCEDYQPMMDLDLAIIPVSHGGLSYKNVYCALCNGLNQNELTPWKLELLCSQSLTDMIISGDATLSDVLASGECTISIQPPSDSSPSGSRKCLASEVTGDCPVGSDQDVSTLCISYQNFVTDENGTTFRNPYCKLCNAVPGISLAESQEHVRNICLAATETTSEPPRPTKPTPKRWPSGRVTPTQSEDRGFINPAGGNALQPLSIIMDFSKNSRVQVVHSEDVIKEVDISCQPWEVFDPFLQQCLTLSCANGYELRDNVCYRLTPPLNLTCGADDSDLRLVVSAKVGLSQPMDITNCDSNELDKNVTQFVEYILNLPSGKLRSLDGSRNDGDDDIRLMSDEGSSKCLSLSNNSFKIDYAIEPGSLSFAQLEESADKTLLQYTTTPVDASEYHVWSLTISQQCISVSGLSQCPGGLKLLTNPNVSRVQNSTVVRDEQTGTIYHSYETVFTASYEIDTVGPTYNYNKSLNIQVCNQMKLLTCSLITQPASMFTPLDDSSLNNTLTGHILGPDDYTLTSNGSVQYCAPDNFGRNATFNQTTVERIFAYDEAQVILSFVGVSLSLISLLITFATYCIFPHMRRCVSNKLIMVLCVVLFLAQLLQMISGLGTSVPELCTSLSVVSHFLWTCVFAITTCLAFELNRTLGARDSFTVSINSTRAIVSYMLFTILIASTLVGCCLAIHFTVGEELSFSYGSDNVCWIVNQGANLIAFGCPLGVFLIINTILFLHTVAGIRNASKVRRSMIMDSQSIKDTAKELRVYLKISTLLGFTWSFGFIAGFANINVLWYVFIILNSLQGFYIFLAFIANHRVYSMWMTCLCHCNTSGSLKRHSRGTSSIPFSQRMSRLTSVSSLPRTSEYVSNNDRRHSGEKGMPRYSMSSQKVKNNRISSGAPDQAETNSDRGSPSGIRRYSHGEWKYVGERKQSGDRKYQPASGRRNVNNEKSVKN</sequence>
<feature type="signal peptide" evidence="8">
    <location>
        <begin position="1"/>
        <end position="22"/>
    </location>
</feature>
<dbReference type="Pfam" id="PF01033">
    <property type="entry name" value="Somatomedin_B"/>
    <property type="match status" value="1"/>
</dbReference>
<feature type="compositionally biased region" description="Basic and acidic residues" evidence="6">
    <location>
        <begin position="998"/>
        <end position="1008"/>
    </location>
</feature>
<evidence type="ECO:0000256" key="4">
    <source>
        <dbReference type="ARBA" id="ARBA00023136"/>
    </source>
</evidence>
<dbReference type="SMART" id="SM00201">
    <property type="entry name" value="SO"/>
    <property type="match status" value="1"/>
</dbReference>
<reference evidence="11" key="2">
    <citation type="submission" date="2021-01" db="UniProtKB">
        <authorList>
            <consortium name="EnsemblMetazoa"/>
        </authorList>
    </citation>
    <scope>IDENTIFICATION</scope>
</reference>
<evidence type="ECO:0000259" key="10">
    <source>
        <dbReference type="PROSITE" id="PS50958"/>
    </source>
</evidence>
<feature type="transmembrane region" description="Helical" evidence="7">
    <location>
        <begin position="756"/>
        <end position="776"/>
    </location>
</feature>
<keyword evidence="3 7" id="KW-1133">Transmembrane helix</keyword>
<dbReference type="Proteomes" id="UP000007110">
    <property type="component" value="Unassembled WGS sequence"/>
</dbReference>
<evidence type="ECO:0000256" key="6">
    <source>
        <dbReference type="SAM" id="MobiDB-lite"/>
    </source>
</evidence>
<dbReference type="InterPro" id="IPR017981">
    <property type="entry name" value="GPCR_2-like_7TM"/>
</dbReference>
<feature type="transmembrane region" description="Helical" evidence="7">
    <location>
        <begin position="688"/>
        <end position="712"/>
    </location>
</feature>
<evidence type="ECO:0000256" key="8">
    <source>
        <dbReference type="SAM" id="SignalP"/>
    </source>
</evidence>
<dbReference type="InterPro" id="IPR001212">
    <property type="entry name" value="Somatomedin_B_dom"/>
</dbReference>
<feature type="compositionally biased region" description="Basic and acidic residues" evidence="6">
    <location>
        <begin position="1047"/>
        <end position="1065"/>
    </location>
</feature>
<dbReference type="GeneID" id="100893670"/>
<feature type="transmembrane region" description="Helical" evidence="7">
    <location>
        <begin position="724"/>
        <end position="744"/>
    </location>
</feature>
<feature type="transmembrane region" description="Helical" evidence="7">
    <location>
        <begin position="841"/>
        <end position="869"/>
    </location>
</feature>
<evidence type="ECO:0000256" key="1">
    <source>
        <dbReference type="ARBA" id="ARBA00004141"/>
    </source>
</evidence>
<evidence type="ECO:0000313" key="11">
    <source>
        <dbReference type="EnsemblMetazoa" id="XP_003723284"/>
    </source>
</evidence>
<dbReference type="Pfam" id="PF00002">
    <property type="entry name" value="7tm_2"/>
    <property type="match status" value="1"/>
</dbReference>
<dbReference type="InterPro" id="IPR000832">
    <property type="entry name" value="GPCR_2_secretin-like"/>
</dbReference>
<keyword evidence="5" id="KW-1015">Disulfide bond</keyword>
<dbReference type="EnsemblMetazoa" id="XM_003723236">
    <property type="protein sequence ID" value="XP_003723284"/>
    <property type="gene ID" value="LOC100893670"/>
</dbReference>
<keyword evidence="8" id="KW-0732">Signal</keyword>
<name>A0A7M7LKZ4_STRPU</name>
<dbReference type="SUPFAM" id="SSF90188">
    <property type="entry name" value="Somatomedin B domain"/>
    <property type="match status" value="1"/>
</dbReference>